<dbReference type="InterPro" id="IPR010866">
    <property type="entry name" value="A-2_8-polyST"/>
</dbReference>
<organism evidence="1 2">
    <name type="scientific">Delftia lacustris</name>
    <dbReference type="NCBI Taxonomy" id="558537"/>
    <lineage>
        <taxon>Bacteria</taxon>
        <taxon>Pseudomonadati</taxon>
        <taxon>Pseudomonadota</taxon>
        <taxon>Betaproteobacteria</taxon>
        <taxon>Burkholderiales</taxon>
        <taxon>Comamonadaceae</taxon>
        <taxon>Delftia</taxon>
    </lineage>
</organism>
<dbReference type="Gene3D" id="3.40.50.11110">
    <property type="entry name" value="Sialyltransferase, C-terminal GT-B Rossman nucleotide-binding domain"/>
    <property type="match status" value="1"/>
</dbReference>
<protein>
    <recommendedName>
        <fullName evidence="3">CDP-Glycerol:Poly(Glycerophosphate) glycerophosphotransferase</fullName>
    </recommendedName>
</protein>
<reference evidence="1 2" key="1">
    <citation type="submission" date="2016-10" db="EMBL/GenBank/DDBJ databases">
        <authorList>
            <person name="de Groot N.N."/>
        </authorList>
    </citation>
    <scope>NUCLEOTIDE SEQUENCE [LARGE SCALE GENOMIC DNA]</scope>
    <source>
        <strain evidence="1 2">LMG 24775</strain>
    </source>
</reference>
<evidence type="ECO:0008006" key="3">
    <source>
        <dbReference type="Google" id="ProtNLM"/>
    </source>
</evidence>
<dbReference type="Pfam" id="PF07388">
    <property type="entry name" value="A-2_8-polyST"/>
    <property type="match status" value="1"/>
</dbReference>
<accession>A0A1H3F9E9</accession>
<evidence type="ECO:0000313" key="2">
    <source>
        <dbReference type="Proteomes" id="UP000183417"/>
    </source>
</evidence>
<dbReference type="AlphaFoldDB" id="A0A1H3F9E9"/>
<sequence>MNLFLCHTPLHLLISMMVAYRKNDPQNTIFVVVEDSRGLHSLAVQLLRDGMGRLVMLPGSATAEGRLQRTLIMRSNARFLCREFGQVVRSVYLFHDLRPEPQSLLNMKRFKKISADFIMLEDGIALYRPGGVIPWSLLGVLKHKFAAGPHWMKFDELGLHPSISRICCFYPDLLRENLRPLPVDTLPKDRVFIEDVRLQMPLEFYGKKITLIAVPYADSVSSKFMRNFLDPIVEYCRKNETSPIFKIHPRDKNGAEILTDFWGDPLFMPQHLPAEMILFSGLNIHSIIGSRTSTLHIAKFLFPEICVFHYDEMLDEDGRVWIEFLDHVGVSLIYNHSELLPA</sequence>
<gene>
    <name evidence="1" type="ORF">SAMN05421547_101561</name>
</gene>
<dbReference type="Proteomes" id="UP000183417">
    <property type="component" value="Unassembled WGS sequence"/>
</dbReference>
<dbReference type="EMBL" id="FNPE01000001">
    <property type="protein sequence ID" value="SDX87581.1"/>
    <property type="molecule type" value="Genomic_DNA"/>
</dbReference>
<evidence type="ECO:0000313" key="1">
    <source>
        <dbReference type="EMBL" id="SDX87581.1"/>
    </source>
</evidence>
<name>A0A1H3F9E9_9BURK</name>
<proteinExistence type="predicted"/>